<evidence type="ECO:0000256" key="5">
    <source>
        <dbReference type="ARBA" id="ARBA00023274"/>
    </source>
</evidence>
<dbReference type="GO" id="GO:0019843">
    <property type="term" value="F:rRNA binding"/>
    <property type="evidence" value="ECO:0007669"/>
    <property type="project" value="UniProtKB-KW"/>
</dbReference>
<organism evidence="7">
    <name type="scientific">mine drainage metagenome</name>
    <dbReference type="NCBI Taxonomy" id="410659"/>
    <lineage>
        <taxon>unclassified sequences</taxon>
        <taxon>metagenomes</taxon>
        <taxon>ecological metagenomes</taxon>
    </lineage>
</organism>
<name>E6PDJ2_9ZZZZ</name>
<reference evidence="7" key="1">
    <citation type="submission" date="2009-10" db="EMBL/GenBank/DDBJ databases">
        <title>Diversity of trophic interactions inside an arsenic-rich microbial ecosystem.</title>
        <authorList>
            <person name="Bertin P.N."/>
            <person name="Heinrich-Salmeron A."/>
            <person name="Pelletier E."/>
            <person name="Goulhen-Chollet F."/>
            <person name="Arsene-Ploetze F."/>
            <person name="Gallien S."/>
            <person name="Calteau A."/>
            <person name="Vallenet D."/>
            <person name="Casiot C."/>
            <person name="Chane-Woon-Ming B."/>
            <person name="Giloteaux L."/>
            <person name="Barakat M."/>
            <person name="Bonnefoy V."/>
            <person name="Bruneel O."/>
            <person name="Chandler M."/>
            <person name="Cleiss J."/>
            <person name="Duran R."/>
            <person name="Elbaz-Poulichet F."/>
            <person name="Fonknechten N."/>
            <person name="Lauga B."/>
            <person name="Mornico D."/>
            <person name="Ortet P."/>
            <person name="Schaeffer C."/>
            <person name="Siguier P."/>
            <person name="Alexander Thil Smith A."/>
            <person name="Van Dorsselaer A."/>
            <person name="Weissenbach J."/>
            <person name="Medigue C."/>
            <person name="Le Paslier D."/>
        </authorList>
    </citation>
    <scope>NUCLEOTIDE SEQUENCE</scope>
</reference>
<dbReference type="InterPro" id="IPR000597">
    <property type="entry name" value="Ribosomal_uL3"/>
</dbReference>
<dbReference type="Gene3D" id="3.30.160.810">
    <property type="match status" value="1"/>
</dbReference>
<dbReference type="EMBL" id="CABL01000002">
    <property type="protein sequence ID" value="CBH74527.1"/>
    <property type="molecule type" value="Genomic_DNA"/>
</dbReference>
<evidence type="ECO:0000256" key="2">
    <source>
        <dbReference type="ARBA" id="ARBA00022730"/>
    </source>
</evidence>
<sequence>MKNILGRKVGMTSVFTEDGRYVPVTVIEAGPCTVVERRTKEQHGYDAVALGFGAIKKHRVTRALAGHFKKQGVEATRFIREFREGIDGLDVGASVTVANFEPGDRVDVVGISKGHGFAGGMKRHNFKGGNQTHGSMIHRQPASNGDTNAGHTHRGSRRPGHYGVDRTTHQNLEIVRADSERNLLLVRGPIPGPKNALVVVRSSVKRAKSVEAKA</sequence>
<accession>E6PDJ2</accession>
<dbReference type="GO" id="GO:0003735">
    <property type="term" value="F:structural constituent of ribosome"/>
    <property type="evidence" value="ECO:0007669"/>
    <property type="project" value="InterPro"/>
</dbReference>
<feature type="region of interest" description="Disordered" evidence="6">
    <location>
        <begin position="142"/>
        <end position="164"/>
    </location>
</feature>
<dbReference type="FunFam" id="3.30.160.810:FF:000001">
    <property type="entry name" value="50S ribosomal protein L3"/>
    <property type="match status" value="1"/>
</dbReference>
<proteinExistence type="inferred from homology"/>
<evidence type="ECO:0000313" key="8">
    <source>
        <dbReference type="EMBL" id="CBI03406.1"/>
    </source>
</evidence>
<dbReference type="PANTHER" id="PTHR11229:SF16">
    <property type="entry name" value="LARGE RIBOSOMAL SUBUNIT PROTEIN UL3C"/>
    <property type="match status" value="1"/>
</dbReference>
<evidence type="ECO:0000256" key="1">
    <source>
        <dbReference type="ARBA" id="ARBA00006540"/>
    </source>
</evidence>
<dbReference type="GO" id="GO:0006412">
    <property type="term" value="P:translation"/>
    <property type="evidence" value="ECO:0007669"/>
    <property type="project" value="InterPro"/>
</dbReference>
<dbReference type="HAMAP" id="MF_01325_B">
    <property type="entry name" value="Ribosomal_uL3_B"/>
    <property type="match status" value="1"/>
</dbReference>
<dbReference type="SUPFAM" id="SSF50447">
    <property type="entry name" value="Translation proteins"/>
    <property type="match status" value="1"/>
</dbReference>
<dbReference type="GO" id="GO:0022625">
    <property type="term" value="C:cytosolic large ribosomal subunit"/>
    <property type="evidence" value="ECO:0007669"/>
    <property type="project" value="TreeGrafter"/>
</dbReference>
<comment type="caution">
    <text evidence="7">The sequence shown here is derived from an EMBL/GenBank/DDBJ whole genome shotgun (WGS) entry which is preliminary data.</text>
</comment>
<dbReference type="InterPro" id="IPR019927">
    <property type="entry name" value="Ribosomal_uL3_bac/org-type"/>
</dbReference>
<evidence type="ECO:0000256" key="3">
    <source>
        <dbReference type="ARBA" id="ARBA00022884"/>
    </source>
</evidence>
<dbReference type="NCBIfam" id="TIGR03625">
    <property type="entry name" value="L3_bact"/>
    <property type="match status" value="1"/>
</dbReference>
<keyword evidence="2" id="KW-0699">rRNA-binding</keyword>
<dbReference type="InterPro" id="IPR009000">
    <property type="entry name" value="Transl_B-barrel_sf"/>
</dbReference>
<dbReference type="Gene3D" id="2.40.30.10">
    <property type="entry name" value="Translation factors"/>
    <property type="match status" value="1"/>
</dbReference>
<keyword evidence="5" id="KW-0687">Ribonucleoprotein</keyword>
<evidence type="ECO:0000256" key="4">
    <source>
        <dbReference type="ARBA" id="ARBA00022980"/>
    </source>
</evidence>
<protein>
    <submittedName>
        <fullName evidence="7">Ribosomal protein L3 (BL3)</fullName>
    </submittedName>
</protein>
<evidence type="ECO:0000256" key="6">
    <source>
        <dbReference type="SAM" id="MobiDB-lite"/>
    </source>
</evidence>
<keyword evidence="4 7" id="KW-0689">Ribosomal protein</keyword>
<dbReference type="EMBL" id="CABO01000061">
    <property type="protein sequence ID" value="CBI03406.1"/>
    <property type="molecule type" value="Genomic_DNA"/>
</dbReference>
<dbReference type="Pfam" id="PF00297">
    <property type="entry name" value="Ribosomal_L3"/>
    <property type="match status" value="1"/>
</dbReference>
<gene>
    <name evidence="7" type="primary">rplC</name>
    <name evidence="7" type="ORF">CARN1_1629</name>
    <name evidence="8" type="ORF">CARN4_1571</name>
</gene>
<dbReference type="InterPro" id="IPR019926">
    <property type="entry name" value="Ribosomal_uL3_CS"/>
</dbReference>
<dbReference type="FunFam" id="2.40.30.10:FF:000004">
    <property type="entry name" value="50S ribosomal protein L3"/>
    <property type="match status" value="1"/>
</dbReference>
<evidence type="ECO:0000313" key="7">
    <source>
        <dbReference type="EMBL" id="CBH74527.1"/>
    </source>
</evidence>
<dbReference type="PROSITE" id="PS00474">
    <property type="entry name" value="RIBOSOMAL_L3"/>
    <property type="match status" value="1"/>
</dbReference>
<dbReference type="AlphaFoldDB" id="E6PDJ2"/>
<keyword evidence="3" id="KW-0694">RNA-binding</keyword>
<dbReference type="PANTHER" id="PTHR11229">
    <property type="entry name" value="50S RIBOSOMAL PROTEIN L3"/>
    <property type="match status" value="1"/>
</dbReference>
<feature type="compositionally biased region" description="Basic residues" evidence="6">
    <location>
        <begin position="151"/>
        <end position="160"/>
    </location>
</feature>
<comment type="similarity">
    <text evidence="1">Belongs to the universal ribosomal protein uL3 family.</text>
</comment>